<keyword evidence="3" id="KW-1185">Reference proteome</keyword>
<dbReference type="AlphaFoldDB" id="A0A8J7AFE0"/>
<feature type="region of interest" description="Disordered" evidence="1">
    <location>
        <begin position="56"/>
        <end position="76"/>
    </location>
</feature>
<dbReference type="EMBL" id="JADEXG010000030">
    <property type="protein sequence ID" value="MBE9078296.1"/>
    <property type="molecule type" value="Genomic_DNA"/>
</dbReference>
<protein>
    <submittedName>
        <fullName evidence="2">Uncharacterized protein</fullName>
    </submittedName>
</protein>
<evidence type="ECO:0000256" key="1">
    <source>
        <dbReference type="SAM" id="MobiDB-lite"/>
    </source>
</evidence>
<proteinExistence type="predicted"/>
<gene>
    <name evidence="2" type="ORF">IQ241_13505</name>
</gene>
<organism evidence="2 3">
    <name type="scientific">Vasconcelosia minhoensis LEGE 07310</name>
    <dbReference type="NCBI Taxonomy" id="915328"/>
    <lineage>
        <taxon>Bacteria</taxon>
        <taxon>Bacillati</taxon>
        <taxon>Cyanobacteriota</taxon>
        <taxon>Cyanophyceae</taxon>
        <taxon>Nodosilineales</taxon>
        <taxon>Cymatolegaceae</taxon>
        <taxon>Vasconcelosia</taxon>
        <taxon>Vasconcelosia minhoensis</taxon>
    </lineage>
</organism>
<name>A0A8J7AFE0_9CYAN</name>
<evidence type="ECO:0000313" key="2">
    <source>
        <dbReference type="EMBL" id="MBE9078296.1"/>
    </source>
</evidence>
<accession>A0A8J7AFE0</accession>
<comment type="caution">
    <text evidence="2">The sequence shown here is derived from an EMBL/GenBank/DDBJ whole genome shotgun (WGS) entry which is preliminary data.</text>
</comment>
<reference evidence="2" key="1">
    <citation type="submission" date="2020-10" db="EMBL/GenBank/DDBJ databases">
        <authorList>
            <person name="Castelo-Branco R."/>
            <person name="Eusebio N."/>
            <person name="Adriana R."/>
            <person name="Vieira A."/>
            <person name="Brugerolle De Fraissinette N."/>
            <person name="Rezende De Castro R."/>
            <person name="Schneider M.P."/>
            <person name="Vasconcelos V."/>
            <person name="Leao P.N."/>
        </authorList>
    </citation>
    <scope>NUCLEOTIDE SEQUENCE</scope>
    <source>
        <strain evidence="2">LEGE 07310</strain>
    </source>
</reference>
<evidence type="ECO:0000313" key="3">
    <source>
        <dbReference type="Proteomes" id="UP000636505"/>
    </source>
</evidence>
<sequence>MGAVAVMRAISLHDIQPDAAILESPFDRLLSTVCHRFEAMGIPSFPGAELIVSSSQGSEPHIAAPQRPKGRWGANE</sequence>
<dbReference type="RefSeq" id="WP_193907972.1">
    <property type="nucleotide sequence ID" value="NZ_JADEXG010000030.1"/>
</dbReference>
<dbReference type="Proteomes" id="UP000636505">
    <property type="component" value="Unassembled WGS sequence"/>
</dbReference>